<dbReference type="PROSITE" id="PS51845">
    <property type="entry name" value="PDEASE_I_2"/>
    <property type="match status" value="1"/>
</dbReference>
<evidence type="ECO:0000259" key="9">
    <source>
        <dbReference type="PROSITE" id="PS51845"/>
    </source>
</evidence>
<proteinExistence type="inferred from homology"/>
<dbReference type="PRINTS" id="PR00387">
    <property type="entry name" value="PDIESTERASE1"/>
</dbReference>
<evidence type="ECO:0000256" key="1">
    <source>
        <dbReference type="ARBA" id="ARBA00022723"/>
    </source>
</evidence>
<feature type="compositionally biased region" description="Polar residues" evidence="7">
    <location>
        <begin position="1237"/>
        <end position="1246"/>
    </location>
</feature>
<feature type="binding site" evidence="4">
    <location>
        <position position="1014"/>
    </location>
    <ligand>
        <name>AMP</name>
        <dbReference type="ChEBI" id="CHEBI:456215"/>
    </ligand>
</feature>
<feature type="binding site" evidence="5">
    <location>
        <position position="826"/>
    </location>
    <ligand>
        <name>Zn(2+)</name>
        <dbReference type="ChEBI" id="CHEBI:29105"/>
        <label>2</label>
    </ligand>
</feature>
<feature type="binding site" evidence="4">
    <location>
        <begin position="785"/>
        <end position="789"/>
    </location>
    <ligand>
        <name>AMP</name>
        <dbReference type="ChEBI" id="CHEBI:456215"/>
    </ligand>
</feature>
<feature type="region of interest" description="Disordered" evidence="7">
    <location>
        <begin position="877"/>
        <end position="912"/>
    </location>
</feature>
<dbReference type="AlphaFoldDB" id="C1EAV8"/>
<dbReference type="InterPro" id="IPR036971">
    <property type="entry name" value="PDEase_catalytic_dom_sf"/>
</dbReference>
<dbReference type="InterPro" id="IPR002073">
    <property type="entry name" value="PDEase_catalytic_dom"/>
</dbReference>
<evidence type="ECO:0000313" key="11">
    <source>
        <dbReference type="Proteomes" id="UP000002009"/>
    </source>
</evidence>
<feature type="binding site" evidence="5">
    <location>
        <position position="1014"/>
    </location>
    <ligand>
        <name>Zn(2+)</name>
        <dbReference type="ChEBI" id="CHEBI:29105"/>
        <label>1</label>
    </ligand>
</feature>
<evidence type="ECO:0000256" key="7">
    <source>
        <dbReference type="SAM" id="MobiDB-lite"/>
    </source>
</evidence>
<dbReference type="STRING" id="296587.C1EAV8"/>
<feature type="region of interest" description="Disordered" evidence="7">
    <location>
        <begin position="1120"/>
        <end position="1152"/>
    </location>
</feature>
<feature type="transmembrane region" description="Helical" evidence="8">
    <location>
        <begin position="415"/>
        <end position="436"/>
    </location>
</feature>
<feature type="region of interest" description="Disordered" evidence="7">
    <location>
        <begin position="53"/>
        <end position="91"/>
    </location>
</feature>
<accession>C1EAV8</accession>
<keyword evidence="8" id="KW-1133">Transmembrane helix</keyword>
<feature type="binding site" evidence="4">
    <location>
        <position position="1065"/>
    </location>
    <ligand>
        <name>AMP</name>
        <dbReference type="ChEBI" id="CHEBI:456215"/>
    </ligand>
</feature>
<dbReference type="PROSITE" id="PS00126">
    <property type="entry name" value="PDEASE_I_1"/>
    <property type="match status" value="1"/>
</dbReference>
<feature type="region of interest" description="Disordered" evidence="7">
    <location>
        <begin position="257"/>
        <end position="279"/>
    </location>
</feature>
<comment type="cofactor">
    <cofactor evidence="6">
        <name>a divalent metal cation</name>
        <dbReference type="ChEBI" id="CHEBI:60240"/>
    </cofactor>
    <text evidence="6">Binds 2 divalent metal cations per subunit. Site 1 may preferentially bind zinc ions, while site 2 has a preference for magnesium and/or manganese ions.</text>
</comment>
<evidence type="ECO:0000256" key="2">
    <source>
        <dbReference type="ARBA" id="ARBA00022801"/>
    </source>
</evidence>
<dbReference type="GO" id="GO:0007165">
    <property type="term" value="P:signal transduction"/>
    <property type="evidence" value="ECO:0007669"/>
    <property type="project" value="InterPro"/>
</dbReference>
<dbReference type="InterPro" id="IPR003607">
    <property type="entry name" value="HD/PDEase_dom"/>
</dbReference>
<dbReference type="CDD" id="cd00077">
    <property type="entry name" value="HDc"/>
    <property type="match status" value="1"/>
</dbReference>
<gene>
    <name evidence="10" type="ORF">MICPUN_60212</name>
</gene>
<feature type="compositionally biased region" description="Low complexity" evidence="7">
    <location>
        <begin position="1221"/>
        <end position="1236"/>
    </location>
</feature>
<evidence type="ECO:0000256" key="8">
    <source>
        <dbReference type="SAM" id="Phobius"/>
    </source>
</evidence>
<keyword evidence="8" id="KW-0472">Membrane</keyword>
<dbReference type="OrthoDB" id="68317at2759"/>
<feature type="compositionally biased region" description="Acidic residues" evidence="7">
    <location>
        <begin position="1"/>
        <end position="12"/>
    </location>
</feature>
<feature type="transmembrane region" description="Helical" evidence="8">
    <location>
        <begin position="151"/>
        <end position="169"/>
    </location>
</feature>
<dbReference type="Pfam" id="PF00233">
    <property type="entry name" value="PDEase_I"/>
    <property type="match status" value="2"/>
</dbReference>
<keyword evidence="1 5" id="KW-0479">Metal-binding</keyword>
<dbReference type="GO" id="GO:0046872">
    <property type="term" value="F:metal ion binding"/>
    <property type="evidence" value="ECO:0007669"/>
    <property type="project" value="UniProtKB-KW"/>
</dbReference>
<feature type="transmembrane region" description="Helical" evidence="8">
    <location>
        <begin position="124"/>
        <end position="145"/>
    </location>
</feature>
<feature type="binding site" evidence="5">
    <location>
        <position position="825"/>
    </location>
    <ligand>
        <name>Zn(2+)</name>
        <dbReference type="ChEBI" id="CHEBI:29105"/>
        <label>1</label>
    </ligand>
</feature>
<reference evidence="10 11" key="1">
    <citation type="journal article" date="2009" name="Science">
        <title>Green evolution and dynamic adaptations revealed by genomes of the marine picoeukaryotes Micromonas.</title>
        <authorList>
            <person name="Worden A.Z."/>
            <person name="Lee J.H."/>
            <person name="Mock T."/>
            <person name="Rouze P."/>
            <person name="Simmons M.P."/>
            <person name="Aerts A.L."/>
            <person name="Allen A.E."/>
            <person name="Cuvelier M.L."/>
            <person name="Derelle E."/>
            <person name="Everett M.V."/>
            <person name="Foulon E."/>
            <person name="Grimwood J."/>
            <person name="Gundlach H."/>
            <person name="Henrissat B."/>
            <person name="Napoli C."/>
            <person name="McDonald S.M."/>
            <person name="Parker M.S."/>
            <person name="Rombauts S."/>
            <person name="Salamov A."/>
            <person name="Von Dassow P."/>
            <person name="Badger J.H."/>
            <person name="Coutinho P.M."/>
            <person name="Demir E."/>
            <person name="Dubchak I."/>
            <person name="Gentemann C."/>
            <person name="Eikrem W."/>
            <person name="Gready J.E."/>
            <person name="John U."/>
            <person name="Lanier W."/>
            <person name="Lindquist E.A."/>
            <person name="Lucas S."/>
            <person name="Mayer K.F."/>
            <person name="Moreau H."/>
            <person name="Not F."/>
            <person name="Otillar R."/>
            <person name="Panaud O."/>
            <person name="Pangilinan J."/>
            <person name="Paulsen I."/>
            <person name="Piegu B."/>
            <person name="Poliakov A."/>
            <person name="Robbens S."/>
            <person name="Schmutz J."/>
            <person name="Toulza E."/>
            <person name="Wyss T."/>
            <person name="Zelensky A."/>
            <person name="Zhou K."/>
            <person name="Armbrust E.V."/>
            <person name="Bhattacharya D."/>
            <person name="Goodenough U.W."/>
            <person name="Van de Peer Y."/>
            <person name="Grigoriev I.V."/>
        </authorList>
    </citation>
    <scope>NUCLEOTIDE SEQUENCE [LARGE SCALE GENOMIC DNA]</scope>
    <source>
        <strain evidence="11">RCC299 / NOUM17</strain>
    </source>
</reference>
<feature type="domain" description="PDEase" evidence="9">
    <location>
        <begin position="681"/>
        <end position="1108"/>
    </location>
</feature>
<dbReference type="GO" id="GO:0004114">
    <property type="term" value="F:3',5'-cyclic-nucleotide phosphodiesterase activity"/>
    <property type="evidence" value="ECO:0007669"/>
    <property type="project" value="InterPro"/>
</dbReference>
<feature type="region of interest" description="Disordered" evidence="7">
    <location>
        <begin position="645"/>
        <end position="664"/>
    </location>
</feature>
<keyword evidence="8" id="KW-0812">Transmembrane</keyword>
<feature type="compositionally biased region" description="Basic and acidic residues" evidence="7">
    <location>
        <begin position="1137"/>
        <end position="1151"/>
    </location>
</feature>
<dbReference type="EC" id="3.1.4.-" evidence="6"/>
<feature type="transmembrane region" description="Helical" evidence="8">
    <location>
        <begin position="289"/>
        <end position="309"/>
    </location>
</feature>
<evidence type="ECO:0000256" key="5">
    <source>
        <dbReference type="PIRSR" id="PIRSR623088-3"/>
    </source>
</evidence>
<feature type="transmembrane region" description="Helical" evidence="8">
    <location>
        <begin position="181"/>
        <end position="200"/>
    </location>
</feature>
<evidence type="ECO:0000256" key="4">
    <source>
        <dbReference type="PIRSR" id="PIRSR623088-2"/>
    </source>
</evidence>
<evidence type="ECO:0000313" key="10">
    <source>
        <dbReference type="EMBL" id="ACO64927.1"/>
    </source>
</evidence>
<keyword evidence="11" id="KW-1185">Reference proteome</keyword>
<feature type="compositionally biased region" description="Basic and acidic residues" evidence="7">
    <location>
        <begin position="257"/>
        <end position="273"/>
    </location>
</feature>
<sequence>MRRDDRDDDAEETLVTVRVDPQPAGEPRTPPRQMGVGTQMRLLQSAGKSLTPGKYPALGSASPRPKLLSQRSLGASSVGGRSIAHSPSRSRRGSARAFPRWWCVTDRVRRDVIAVIDAAPSQRLLFLAILLALFLADVAACVSAPDEADVPIAIVMCACLVVITAEFLANTTCRDNYAWSFFFWMDLAGTVAIVADVAWLSGGWLDGTSTVGMGATLRAARAAKYGARAGKDLAAVIQCVRKFRSFRLFRPHAENAERRYTKGSSKERDERGGDAMSSSRMARDLRDAVSKNVAVIVILTVFAAPLLAWNDSDTIPAAYHDSITAVADVVGVGDSKITESVASGFFDFFAGSERKPVALTFGNRTWDWSGTFPRSGRSSDHLVLASGDCGGDVNNTGGACVVTELDIRLVNRWTAFLNIGLTLFVVFELVLVSALLTRVTNRLVVDPLTRVFANIRRNMDRIMGVLESGKKRQSLNFDDSSSDDDVDSMTHFEATIEKMSRLLTHVAGSGAQGSHVFNEYLNDENVDDNTRAWLTDMKGAGGTVNTKPTAPGRPADPEKRKSLGIEIPSPSAIRKKSGSAGTTPTRPAVKRSLSFKTMVGMADPSTKYLASGDPEAGAPSPVDKPTSPPRGISVHAVALEAAAASKRLSNHSDVTDETDDEDEFTRIPAGPELQMRQKRQRSRARALNAAAALAAAEELAIDLPDVDRDLINTWDFDSLAMTSEEIRAHVLLMFGSLGLLRVDCETPAHNSVDSDAAAAEGFCTPLALWNFVARIETGYNDNPYHNFRHAVDVTHTVYRYVTITEPRTHVTHVEKFALLVAALSHDLDHPGVNNAFLVNTKDRLATLYNDSSVLENSHIAFLYDLIATRQTRHAAVATRRPKPGALPRSDTHIGNARDTRRSSPSVCVSSDKSGIEAAPGAFPEPGANDEANIFAALDDSLYREVRRIIIATVLHTDMSHHFKMVSQMEVFYELHSEGIAANTRRVKRGIMVDCIYKKEEDRQFLLNVILHAADISNPVKPLDNYGKWSYRVVKEFFEQGDAERELGMTVSPMMDSATVNLAMSQINFIEFVVAPLYAVFGRLFPETSTTLARLVNNRMHYQALLERELDEVEPAGAKNRAGFVDGATPPPPGAHAGEGKTPEERSKERATTRARFRGMVEKHGIRHGAAGGLLGDSPPFRILMDARTDAPLPPALTLEADGWLRRRSTDGEDGGGGGGAAAASSFGSRRGSASSSNTADGRSRMNSSSSSK</sequence>
<dbReference type="EMBL" id="CP001328">
    <property type="protein sequence ID" value="ACO64927.1"/>
    <property type="molecule type" value="Genomic_DNA"/>
</dbReference>
<dbReference type="KEGG" id="mis:MICPUN_60212"/>
<feature type="compositionally biased region" description="Basic and acidic residues" evidence="7">
    <location>
        <begin position="889"/>
        <end position="901"/>
    </location>
</feature>
<dbReference type="InParanoid" id="C1EAV8"/>
<dbReference type="Proteomes" id="UP000002009">
    <property type="component" value="Chromosome 7"/>
</dbReference>
<name>C1EAV8_MICCC</name>
<evidence type="ECO:0000256" key="6">
    <source>
        <dbReference type="RuleBase" id="RU363067"/>
    </source>
</evidence>
<feature type="binding site" evidence="5">
    <location>
        <position position="789"/>
    </location>
    <ligand>
        <name>Zn(2+)</name>
        <dbReference type="ChEBI" id="CHEBI:29105"/>
        <label>1</label>
    </ligand>
</feature>
<feature type="compositionally biased region" description="Low complexity" evidence="7">
    <location>
        <begin position="902"/>
        <end position="912"/>
    </location>
</feature>
<dbReference type="SMART" id="SM00471">
    <property type="entry name" value="HDc"/>
    <property type="match status" value="1"/>
</dbReference>
<protein>
    <recommendedName>
        <fullName evidence="6">Phosphodiesterase</fullName>
        <ecNumber evidence="6">3.1.4.-</ecNumber>
    </recommendedName>
</protein>
<keyword evidence="2 6" id="KW-0378">Hydrolase</keyword>
<dbReference type="InterPro" id="IPR023088">
    <property type="entry name" value="PDEase"/>
</dbReference>
<feature type="active site" description="Proton donor" evidence="3">
    <location>
        <position position="785"/>
    </location>
</feature>
<organism evidence="10 11">
    <name type="scientific">Micromonas commoda (strain RCC299 / NOUM17 / CCMP2709)</name>
    <name type="common">Picoplanktonic green alga</name>
    <dbReference type="NCBI Taxonomy" id="296587"/>
    <lineage>
        <taxon>Eukaryota</taxon>
        <taxon>Viridiplantae</taxon>
        <taxon>Chlorophyta</taxon>
        <taxon>Mamiellophyceae</taxon>
        <taxon>Mamiellales</taxon>
        <taxon>Mamiellaceae</taxon>
        <taxon>Micromonas</taxon>
    </lineage>
</organism>
<dbReference type="Gene3D" id="1.10.1300.10">
    <property type="entry name" value="3'5'-cyclic nucleotide phosphodiesterase, catalytic domain"/>
    <property type="match status" value="1"/>
</dbReference>
<dbReference type="eggNOG" id="KOG3689">
    <property type="taxonomic scope" value="Eukaryota"/>
</dbReference>
<evidence type="ECO:0000256" key="3">
    <source>
        <dbReference type="PIRSR" id="PIRSR623088-1"/>
    </source>
</evidence>
<feature type="binding site" evidence="4">
    <location>
        <position position="826"/>
    </location>
    <ligand>
        <name>AMP</name>
        <dbReference type="ChEBI" id="CHEBI:456215"/>
    </ligand>
</feature>
<dbReference type="InterPro" id="IPR023174">
    <property type="entry name" value="PDEase_CS"/>
</dbReference>
<feature type="region of interest" description="Disordered" evidence="7">
    <location>
        <begin position="1201"/>
        <end position="1252"/>
    </location>
</feature>
<feature type="region of interest" description="Disordered" evidence="7">
    <location>
        <begin position="538"/>
        <end position="631"/>
    </location>
</feature>
<feature type="region of interest" description="Disordered" evidence="7">
    <location>
        <begin position="1"/>
        <end position="37"/>
    </location>
</feature>
<dbReference type="GeneID" id="8244960"/>
<dbReference type="SUPFAM" id="SSF109604">
    <property type="entry name" value="HD-domain/PDEase-like"/>
    <property type="match status" value="2"/>
</dbReference>
<feature type="binding site" evidence="5">
    <location>
        <position position="826"/>
    </location>
    <ligand>
        <name>Zn(2+)</name>
        <dbReference type="ChEBI" id="CHEBI:29105"/>
        <label>1</label>
    </ligand>
</feature>
<comment type="similarity">
    <text evidence="6">Belongs to the cyclic nucleotide phosphodiesterase family.</text>
</comment>
<dbReference type="RefSeq" id="XP_002503669.1">
    <property type="nucleotide sequence ID" value="XM_002503623.1"/>
</dbReference>
<dbReference type="PANTHER" id="PTHR11347">
    <property type="entry name" value="CYCLIC NUCLEOTIDE PHOSPHODIESTERASE"/>
    <property type="match status" value="1"/>
</dbReference>